<dbReference type="GO" id="GO:0016757">
    <property type="term" value="F:glycosyltransferase activity"/>
    <property type="evidence" value="ECO:0007669"/>
    <property type="project" value="UniProtKB-KW"/>
</dbReference>
<dbReference type="EC" id="2.4.-.-" evidence="2"/>
<dbReference type="Pfam" id="PF00535">
    <property type="entry name" value="Glycos_transf_2"/>
    <property type="match status" value="1"/>
</dbReference>
<dbReference type="SUPFAM" id="SSF53448">
    <property type="entry name" value="Nucleotide-diphospho-sugar transferases"/>
    <property type="match status" value="1"/>
</dbReference>
<name>A0ABY5DLI3_9ACTN</name>
<organism evidence="2 3">
    <name type="scientific">Paraconexibacter antarcticus</name>
    <dbReference type="NCBI Taxonomy" id="2949664"/>
    <lineage>
        <taxon>Bacteria</taxon>
        <taxon>Bacillati</taxon>
        <taxon>Actinomycetota</taxon>
        <taxon>Thermoleophilia</taxon>
        <taxon>Solirubrobacterales</taxon>
        <taxon>Paraconexibacteraceae</taxon>
        <taxon>Paraconexibacter</taxon>
    </lineage>
</organism>
<keyword evidence="2" id="KW-0328">Glycosyltransferase</keyword>
<dbReference type="EMBL" id="CP098502">
    <property type="protein sequence ID" value="UTI62690.1"/>
    <property type="molecule type" value="Genomic_DNA"/>
</dbReference>
<feature type="domain" description="Glycosyltransferase 2-like" evidence="1">
    <location>
        <begin position="19"/>
        <end position="127"/>
    </location>
</feature>
<dbReference type="PANTHER" id="PTHR43685:SF3">
    <property type="entry name" value="SLR2126 PROTEIN"/>
    <property type="match status" value="1"/>
</dbReference>
<dbReference type="InterPro" id="IPR050834">
    <property type="entry name" value="Glycosyltransf_2"/>
</dbReference>
<reference evidence="2 3" key="1">
    <citation type="submission" date="2022-06" db="EMBL/GenBank/DDBJ databases">
        <title>Paraconexibacter antarcticus.</title>
        <authorList>
            <person name="Kim C.S."/>
        </authorList>
    </citation>
    <scope>NUCLEOTIDE SEQUENCE [LARGE SCALE GENOMIC DNA]</scope>
    <source>
        <strain evidence="2 3">02-257</strain>
    </source>
</reference>
<gene>
    <name evidence="2" type="ORF">NBH00_15125</name>
</gene>
<dbReference type="InterPro" id="IPR029044">
    <property type="entry name" value="Nucleotide-diphossugar_trans"/>
</dbReference>
<keyword evidence="2" id="KW-0808">Transferase</keyword>
<sequence>MAEGLAQEARPRPAALAVSIVIPTYRRAPVLRRCLDRLEGQADALTEVIVVDDAQEDDPAAVARAVDAGARPFAVRIVHRHAPGVAAARNAGWRAAAAPLVLFLGDDILADPGLVSAHLAAHARRPEEHVGILGHVRWARELRVTPFMRFLEEGAQFDYAHMEAGDAGWGRLYTSNVSFKRGLLEAVGGFDEDFTFGYEDLEIGRRMHDRGLRLMYDPQIRAEHLHPTTLADWERRMAAAAPAERMMVAKHPDVKPYFHDALRGWRGQASSARMAALAERIPAAVPVVGPRVHAAARAHWKVTLADAFFAGWERGA</sequence>
<dbReference type="Gene3D" id="3.90.550.10">
    <property type="entry name" value="Spore Coat Polysaccharide Biosynthesis Protein SpsA, Chain A"/>
    <property type="match status" value="1"/>
</dbReference>
<dbReference type="Proteomes" id="UP001056035">
    <property type="component" value="Chromosome"/>
</dbReference>
<evidence type="ECO:0000259" key="1">
    <source>
        <dbReference type="Pfam" id="PF00535"/>
    </source>
</evidence>
<evidence type="ECO:0000313" key="2">
    <source>
        <dbReference type="EMBL" id="UTI62690.1"/>
    </source>
</evidence>
<accession>A0ABY5DLI3</accession>
<protein>
    <submittedName>
        <fullName evidence="2">Glycosyltransferase</fullName>
        <ecNumber evidence="2">2.4.-.-</ecNumber>
    </submittedName>
</protein>
<dbReference type="PANTHER" id="PTHR43685">
    <property type="entry name" value="GLYCOSYLTRANSFERASE"/>
    <property type="match status" value="1"/>
</dbReference>
<proteinExistence type="predicted"/>
<keyword evidence="3" id="KW-1185">Reference proteome</keyword>
<dbReference type="InterPro" id="IPR001173">
    <property type="entry name" value="Glyco_trans_2-like"/>
</dbReference>
<dbReference type="RefSeq" id="WP_254569425.1">
    <property type="nucleotide sequence ID" value="NZ_CP098502.1"/>
</dbReference>
<evidence type="ECO:0000313" key="3">
    <source>
        <dbReference type="Proteomes" id="UP001056035"/>
    </source>
</evidence>